<sequence length="138" mass="15856">MERRAAFRSVAKVCGVCCCRRLETPSEKKKEKKRKEKASGEKKTGEGEGDRGGQEENRRDGRERLKRLTYSMDTAWIQGRARIKLLTRNKYQVCDLSYGNQAPHRLSTSNYSREAMCVAEAVEKEDSYSDMLTFTGEF</sequence>
<name>A0AAV3XW35_9GAST</name>
<evidence type="ECO:0000313" key="3">
    <source>
        <dbReference type="Proteomes" id="UP000735302"/>
    </source>
</evidence>
<organism evidence="2 3">
    <name type="scientific">Plakobranchus ocellatus</name>
    <dbReference type="NCBI Taxonomy" id="259542"/>
    <lineage>
        <taxon>Eukaryota</taxon>
        <taxon>Metazoa</taxon>
        <taxon>Spiralia</taxon>
        <taxon>Lophotrochozoa</taxon>
        <taxon>Mollusca</taxon>
        <taxon>Gastropoda</taxon>
        <taxon>Heterobranchia</taxon>
        <taxon>Euthyneura</taxon>
        <taxon>Panpulmonata</taxon>
        <taxon>Sacoglossa</taxon>
        <taxon>Placobranchoidea</taxon>
        <taxon>Plakobranchidae</taxon>
        <taxon>Plakobranchus</taxon>
    </lineage>
</organism>
<evidence type="ECO:0000313" key="2">
    <source>
        <dbReference type="EMBL" id="GFN74819.1"/>
    </source>
</evidence>
<dbReference type="AlphaFoldDB" id="A0AAV3XW35"/>
<reference evidence="2 3" key="1">
    <citation type="journal article" date="2021" name="Elife">
        <title>Chloroplast acquisition without the gene transfer in kleptoplastic sea slugs, Plakobranchus ocellatus.</title>
        <authorList>
            <person name="Maeda T."/>
            <person name="Takahashi S."/>
            <person name="Yoshida T."/>
            <person name="Shimamura S."/>
            <person name="Takaki Y."/>
            <person name="Nagai Y."/>
            <person name="Toyoda A."/>
            <person name="Suzuki Y."/>
            <person name="Arimoto A."/>
            <person name="Ishii H."/>
            <person name="Satoh N."/>
            <person name="Nishiyama T."/>
            <person name="Hasebe M."/>
            <person name="Maruyama T."/>
            <person name="Minagawa J."/>
            <person name="Obokata J."/>
            <person name="Shigenobu S."/>
        </authorList>
    </citation>
    <scope>NUCLEOTIDE SEQUENCE [LARGE SCALE GENOMIC DNA]</scope>
</reference>
<accession>A0AAV3XW35</accession>
<comment type="caution">
    <text evidence="2">The sequence shown here is derived from an EMBL/GenBank/DDBJ whole genome shotgun (WGS) entry which is preliminary data.</text>
</comment>
<dbReference type="EMBL" id="BLXT01000167">
    <property type="protein sequence ID" value="GFN74819.1"/>
    <property type="molecule type" value="Genomic_DNA"/>
</dbReference>
<proteinExistence type="predicted"/>
<feature type="compositionally biased region" description="Basic and acidic residues" evidence="1">
    <location>
        <begin position="37"/>
        <end position="63"/>
    </location>
</feature>
<keyword evidence="3" id="KW-1185">Reference proteome</keyword>
<gene>
    <name evidence="2" type="ORF">PoB_000132500</name>
</gene>
<dbReference type="Proteomes" id="UP000735302">
    <property type="component" value="Unassembled WGS sequence"/>
</dbReference>
<protein>
    <submittedName>
        <fullName evidence="2">Uncharacterized protein</fullName>
    </submittedName>
</protein>
<evidence type="ECO:0000256" key="1">
    <source>
        <dbReference type="SAM" id="MobiDB-lite"/>
    </source>
</evidence>
<feature type="region of interest" description="Disordered" evidence="1">
    <location>
        <begin position="25"/>
        <end position="65"/>
    </location>
</feature>